<dbReference type="EMBL" id="JBFAKC010000003">
    <property type="protein sequence ID" value="MEV0707463.1"/>
    <property type="molecule type" value="Genomic_DNA"/>
</dbReference>
<reference evidence="2 3" key="1">
    <citation type="submission" date="2024-06" db="EMBL/GenBank/DDBJ databases">
        <title>The Natural Products Discovery Center: Release of the First 8490 Sequenced Strains for Exploring Actinobacteria Biosynthetic Diversity.</title>
        <authorList>
            <person name="Kalkreuter E."/>
            <person name="Kautsar S.A."/>
            <person name="Yang D."/>
            <person name="Bader C.D."/>
            <person name="Teijaro C.N."/>
            <person name="Fluegel L."/>
            <person name="Davis C.M."/>
            <person name="Simpson J.R."/>
            <person name="Lauterbach L."/>
            <person name="Steele A.D."/>
            <person name="Gui C."/>
            <person name="Meng S."/>
            <person name="Li G."/>
            <person name="Viehrig K."/>
            <person name="Ye F."/>
            <person name="Su P."/>
            <person name="Kiefer A.F."/>
            <person name="Nichols A."/>
            <person name="Cepeda A.J."/>
            <person name="Yan W."/>
            <person name="Fan B."/>
            <person name="Jiang Y."/>
            <person name="Adhikari A."/>
            <person name="Zheng C.-J."/>
            <person name="Schuster L."/>
            <person name="Cowan T.M."/>
            <person name="Smanski M.J."/>
            <person name="Chevrette M.G."/>
            <person name="De Carvalho L.P.S."/>
            <person name="Shen B."/>
        </authorList>
    </citation>
    <scope>NUCLEOTIDE SEQUENCE [LARGE SCALE GENOMIC DNA]</scope>
    <source>
        <strain evidence="2 3">NPDC050403</strain>
    </source>
</reference>
<evidence type="ECO:0000313" key="3">
    <source>
        <dbReference type="Proteomes" id="UP001551695"/>
    </source>
</evidence>
<dbReference type="RefSeq" id="WP_357781279.1">
    <property type="nucleotide sequence ID" value="NZ_JBFAKC010000003.1"/>
</dbReference>
<evidence type="ECO:0000256" key="1">
    <source>
        <dbReference type="SAM" id="MobiDB-lite"/>
    </source>
</evidence>
<accession>A0ABV3FQ26</accession>
<dbReference type="Proteomes" id="UP001551695">
    <property type="component" value="Unassembled WGS sequence"/>
</dbReference>
<feature type="region of interest" description="Disordered" evidence="1">
    <location>
        <begin position="1"/>
        <end position="55"/>
    </location>
</feature>
<dbReference type="InterPro" id="IPR036170">
    <property type="entry name" value="YezG-like_sf"/>
</dbReference>
<gene>
    <name evidence="2" type="ORF">AB0I48_07880</name>
</gene>
<comment type="caution">
    <text evidence="2">The sequence shown here is derived from an EMBL/GenBank/DDBJ whole genome shotgun (WGS) entry which is preliminary data.</text>
</comment>
<protein>
    <submittedName>
        <fullName evidence="2">Uncharacterized protein</fullName>
    </submittedName>
</protein>
<feature type="compositionally biased region" description="Basic and acidic residues" evidence="1">
    <location>
        <begin position="16"/>
        <end position="31"/>
    </location>
</feature>
<keyword evidence="3" id="KW-1185">Reference proteome</keyword>
<sequence>MNTLDEQGNYEPVVESARDDIPDIESARDDGSEVDADGLDQISGATTEPAESDDPDVAFTVAEEAEDVWERAKRLCHRIARDLAATGPHGWTRLDAVFTLTTLTEMVRVFFSDEHDRSLRVHPGPDVLSTVREHRRLSAALGDGPWWRLILTLSREGAIEVDFDYGDDPFPGDQLFPPEVYAADLEVYPRSTLPVWLAAYIHHGGRQNRPARVAAAHARADRQADVRPIRSGDDFPALPVMWGRWAVMAAAFVATGSARGPRILPALGVFEGSRRSGATLYMLPGGRAVLSGGVWNAAELDAAYNRGAPTPQLFAGAPEWVANLVLNPRAANGLLSFCYWWEAGDWYRGESPTADRLVDAVPGMWTTDTVADVICGLLAEPATDQRRAAVLTLVSAAEIGVVTRDPLAEVFDDDSDVDSSFYQLTMAGVAVSIPQPMPREDALVKVRRFITERGLDAEGYPVSDLRADRIDVGWMVYAPTHPDEIAIARAIFYIADDGVLEQSSSSVAPSVFVIEFERRFQQRHGAVGI</sequence>
<proteinExistence type="predicted"/>
<organism evidence="2 3">
    <name type="scientific">Nocardia aurea</name>
    <dbReference type="NCBI Taxonomy" id="2144174"/>
    <lineage>
        <taxon>Bacteria</taxon>
        <taxon>Bacillati</taxon>
        <taxon>Actinomycetota</taxon>
        <taxon>Actinomycetes</taxon>
        <taxon>Mycobacteriales</taxon>
        <taxon>Nocardiaceae</taxon>
        <taxon>Nocardia</taxon>
    </lineage>
</organism>
<name>A0ABV3FQ26_9NOCA</name>
<dbReference type="SUPFAM" id="SSF160424">
    <property type="entry name" value="BH3703-like"/>
    <property type="match status" value="1"/>
</dbReference>
<evidence type="ECO:0000313" key="2">
    <source>
        <dbReference type="EMBL" id="MEV0707463.1"/>
    </source>
</evidence>